<keyword evidence="2" id="KW-1185">Reference proteome</keyword>
<gene>
    <name evidence="1" type="primary">jg27040</name>
    <name evidence="1" type="ORF">PAEG_LOCUS6000</name>
</gene>
<protein>
    <submittedName>
        <fullName evidence="1">Jg27040 protein</fullName>
    </submittedName>
</protein>
<comment type="caution">
    <text evidence="1">The sequence shown here is derived from an EMBL/GenBank/DDBJ whole genome shotgun (WGS) entry which is preliminary data.</text>
</comment>
<dbReference type="EMBL" id="CAKXAJ010019127">
    <property type="protein sequence ID" value="CAH2218153.1"/>
    <property type="molecule type" value="Genomic_DNA"/>
</dbReference>
<reference evidence="1" key="1">
    <citation type="submission" date="2022-03" db="EMBL/GenBank/DDBJ databases">
        <authorList>
            <person name="Lindestad O."/>
        </authorList>
    </citation>
    <scope>NUCLEOTIDE SEQUENCE</scope>
</reference>
<organism evidence="1 2">
    <name type="scientific">Pararge aegeria aegeria</name>
    <dbReference type="NCBI Taxonomy" id="348720"/>
    <lineage>
        <taxon>Eukaryota</taxon>
        <taxon>Metazoa</taxon>
        <taxon>Ecdysozoa</taxon>
        <taxon>Arthropoda</taxon>
        <taxon>Hexapoda</taxon>
        <taxon>Insecta</taxon>
        <taxon>Pterygota</taxon>
        <taxon>Neoptera</taxon>
        <taxon>Endopterygota</taxon>
        <taxon>Lepidoptera</taxon>
        <taxon>Glossata</taxon>
        <taxon>Ditrysia</taxon>
        <taxon>Papilionoidea</taxon>
        <taxon>Nymphalidae</taxon>
        <taxon>Satyrinae</taxon>
        <taxon>Satyrini</taxon>
        <taxon>Parargina</taxon>
        <taxon>Pararge</taxon>
    </lineage>
</organism>
<feature type="non-terminal residue" evidence="1">
    <location>
        <position position="1"/>
    </location>
</feature>
<evidence type="ECO:0000313" key="1">
    <source>
        <dbReference type="EMBL" id="CAH2218153.1"/>
    </source>
</evidence>
<proteinExistence type="predicted"/>
<sequence length="58" mass="6877">VDFTLNYEYFVICKEAAKVSGTDPNLMRQHLRWLVPTFAKNGQRKHVSSRDFNLQIRH</sequence>
<dbReference type="AlphaFoldDB" id="A0A8S4QTK2"/>
<evidence type="ECO:0000313" key="2">
    <source>
        <dbReference type="Proteomes" id="UP000838756"/>
    </source>
</evidence>
<accession>A0A8S4QTK2</accession>
<dbReference type="Proteomes" id="UP000838756">
    <property type="component" value="Unassembled WGS sequence"/>
</dbReference>
<name>A0A8S4QTK2_9NEOP</name>